<evidence type="ECO:0000313" key="2">
    <source>
        <dbReference type="Proteomes" id="UP000460949"/>
    </source>
</evidence>
<name>A0A845DSK8_9BACI</name>
<dbReference type="SUPFAM" id="SSF100985">
    <property type="entry name" value="Sporulation inhibitor Sda"/>
    <property type="match status" value="1"/>
</dbReference>
<dbReference type="RefSeq" id="WP_160837043.1">
    <property type="nucleotide sequence ID" value="NZ_JAIVAK010000001.1"/>
</dbReference>
<dbReference type="EMBL" id="WMET01000002">
    <property type="protein sequence ID" value="MYL20386.1"/>
    <property type="molecule type" value="Genomic_DNA"/>
</dbReference>
<reference evidence="1 2" key="1">
    <citation type="submission" date="2019-11" db="EMBL/GenBank/DDBJ databases">
        <title>Genome sequences of 17 halophilic strains isolated from different environments.</title>
        <authorList>
            <person name="Furrow R.E."/>
        </authorList>
    </citation>
    <scope>NUCLEOTIDE SEQUENCE [LARGE SCALE GENOMIC DNA]</scope>
    <source>
        <strain evidence="1 2">22511_23_Filter</strain>
    </source>
</reference>
<evidence type="ECO:0000313" key="1">
    <source>
        <dbReference type="EMBL" id="MYL20386.1"/>
    </source>
</evidence>
<dbReference type="OrthoDB" id="2933732at2"/>
<dbReference type="Pfam" id="PF08970">
    <property type="entry name" value="Sda"/>
    <property type="match status" value="1"/>
</dbReference>
<dbReference type="AlphaFoldDB" id="A0A845DSK8"/>
<sequence>MAFDKLSPFLLKDAIHKAIELKLEEEFIQMLLNEMRKRERETGKIASFE</sequence>
<organism evidence="1 2">
    <name type="scientific">Halobacillus litoralis</name>
    <dbReference type="NCBI Taxonomy" id="45668"/>
    <lineage>
        <taxon>Bacteria</taxon>
        <taxon>Bacillati</taxon>
        <taxon>Bacillota</taxon>
        <taxon>Bacilli</taxon>
        <taxon>Bacillales</taxon>
        <taxon>Bacillaceae</taxon>
        <taxon>Halobacillus</taxon>
    </lineage>
</organism>
<dbReference type="InterPro" id="IPR015064">
    <property type="entry name" value="Sda"/>
</dbReference>
<comment type="caution">
    <text evidence="1">The sequence shown here is derived from an EMBL/GenBank/DDBJ whole genome shotgun (WGS) entry which is preliminary data.</text>
</comment>
<accession>A0A845DSK8</accession>
<dbReference type="Proteomes" id="UP000460949">
    <property type="component" value="Unassembled WGS sequence"/>
</dbReference>
<dbReference type="InterPro" id="IPR036916">
    <property type="entry name" value="Sda_sf"/>
</dbReference>
<protein>
    <submittedName>
        <fullName evidence="1">Sporulation histidine kinase inhibitor Sda</fullName>
    </submittedName>
</protein>
<proteinExistence type="predicted"/>
<gene>
    <name evidence="1" type="ORF">GLW04_10835</name>
</gene>
<dbReference type="Gene3D" id="1.10.287.1100">
    <property type="entry name" value="Sporulation inhibitor A"/>
    <property type="match status" value="1"/>
</dbReference>